<organism evidence="1 2">
    <name type="scientific">Gracilibacillus xinjiangensis</name>
    <dbReference type="NCBI Taxonomy" id="1193282"/>
    <lineage>
        <taxon>Bacteria</taxon>
        <taxon>Bacillati</taxon>
        <taxon>Bacillota</taxon>
        <taxon>Bacilli</taxon>
        <taxon>Bacillales</taxon>
        <taxon>Bacillaceae</taxon>
        <taxon>Gracilibacillus</taxon>
    </lineage>
</organism>
<comment type="caution">
    <text evidence="1">The sequence shown here is derived from an EMBL/GenBank/DDBJ whole genome shotgun (WGS) entry which is preliminary data.</text>
</comment>
<dbReference type="SUPFAM" id="SSF141571">
    <property type="entry name" value="Pentapeptide repeat-like"/>
    <property type="match status" value="1"/>
</dbReference>
<dbReference type="RefSeq" id="WP_390249042.1">
    <property type="nucleotide sequence ID" value="NZ_JBHSDT010000002.1"/>
</dbReference>
<dbReference type="Proteomes" id="UP001595882">
    <property type="component" value="Unassembled WGS sequence"/>
</dbReference>
<keyword evidence="2" id="KW-1185">Reference proteome</keyword>
<evidence type="ECO:0000313" key="2">
    <source>
        <dbReference type="Proteomes" id="UP001595882"/>
    </source>
</evidence>
<dbReference type="InterPro" id="IPR001646">
    <property type="entry name" value="5peptide_repeat"/>
</dbReference>
<gene>
    <name evidence="1" type="ORF">ACFOY7_02415</name>
</gene>
<accession>A0ABV8WRA6</accession>
<dbReference type="Pfam" id="PF00805">
    <property type="entry name" value="Pentapeptide"/>
    <property type="match status" value="1"/>
</dbReference>
<dbReference type="Gene3D" id="2.160.20.80">
    <property type="entry name" value="E3 ubiquitin-protein ligase SopA"/>
    <property type="match status" value="1"/>
</dbReference>
<evidence type="ECO:0000313" key="1">
    <source>
        <dbReference type="EMBL" id="MFC4401950.1"/>
    </source>
</evidence>
<sequence>MEIRRLQKLNAINLKKQNLLADCENCFALCCVALPYAKSSDFAFNKDSGKPCDNLQDNFLCSIHQELREKGFKGCTVYECFGAGQKVAQHIYNGKSWRDFPETAENMFLVFPIIRQLHEILYYLHEAAQRSETKRIHEQLINAYNIIESFTILTPEEILKLNVNKQREVINPLLIQSSKMIRETYKSKHMPRLKRELFGADLRNKKLSGASFRGFLLIAADLCNADLRGVDFIGADLRDANLSGAILEESIFLTQAQINAARGDEATKLPAHLQMPNHWSKDR</sequence>
<proteinExistence type="predicted"/>
<reference evidence="2" key="1">
    <citation type="journal article" date="2019" name="Int. J. Syst. Evol. Microbiol.">
        <title>The Global Catalogue of Microorganisms (GCM) 10K type strain sequencing project: providing services to taxonomists for standard genome sequencing and annotation.</title>
        <authorList>
            <consortium name="The Broad Institute Genomics Platform"/>
            <consortium name="The Broad Institute Genome Sequencing Center for Infectious Disease"/>
            <person name="Wu L."/>
            <person name="Ma J."/>
        </authorList>
    </citation>
    <scope>NUCLEOTIDE SEQUENCE [LARGE SCALE GENOMIC DNA]</scope>
    <source>
        <strain evidence="2">CCUG 37865</strain>
    </source>
</reference>
<name>A0ABV8WRA6_9BACI</name>
<dbReference type="EMBL" id="JBHSDT010000002">
    <property type="protein sequence ID" value="MFC4401950.1"/>
    <property type="molecule type" value="Genomic_DNA"/>
</dbReference>
<protein>
    <submittedName>
        <fullName evidence="1">Pentapeptide repeat-containing protein</fullName>
    </submittedName>
</protein>